<accession>A0ABW5FN02</accession>
<dbReference type="SMART" id="SM00530">
    <property type="entry name" value="HTH_XRE"/>
    <property type="match status" value="1"/>
</dbReference>
<dbReference type="InterPro" id="IPR001387">
    <property type="entry name" value="Cro/C1-type_HTH"/>
</dbReference>
<sequence>MPGDLGLGTVLRELRTARKLTLAAVARRVGCAESLISYVETGNRQLYPWLAERLDSVYETGGTIAALLRGTREPVASGVTATDDLLVVQLPGGGVAVPISRRALLAGLGIGALSSAVSSPLEQAMRNVDPGSETLARFQRAFEGFQAAARVLPPSRLIDGVTGEVAVLDALRRRLTHRDQRPYTVMQARYAECLSWLCEEAGDAEGALYWTDRAAEWAQMIAWTPMVAYTFVRRSMMAISFTSDGRSAVDNAEHALYLPDAPPRVKGLAAKQMAFGYALARQRDASARALDEAMSLLSAPTREDEAALGQRSVVSDDLYTIFQTTCEIYLGRSQQPIVTLEPRLNKLAKASLRTATITRAKLARAYANAGQPADACRLTLDALESVRAVGSLSAYAELRRTLPVLDYWRSRADVREVIHAVRSAPPFSA</sequence>
<evidence type="ECO:0000259" key="1">
    <source>
        <dbReference type="PROSITE" id="PS50943"/>
    </source>
</evidence>
<dbReference type="EMBL" id="JBHUKR010000004">
    <property type="protein sequence ID" value="MFD2415722.1"/>
    <property type="molecule type" value="Genomic_DNA"/>
</dbReference>
<keyword evidence="3" id="KW-1185">Reference proteome</keyword>
<gene>
    <name evidence="2" type="ORF">ACFSXZ_05205</name>
</gene>
<dbReference type="InterPro" id="IPR010982">
    <property type="entry name" value="Lambda_DNA-bd_dom_sf"/>
</dbReference>
<reference evidence="3" key="1">
    <citation type="journal article" date="2019" name="Int. J. Syst. Evol. Microbiol.">
        <title>The Global Catalogue of Microorganisms (GCM) 10K type strain sequencing project: providing services to taxonomists for standard genome sequencing and annotation.</title>
        <authorList>
            <consortium name="The Broad Institute Genomics Platform"/>
            <consortium name="The Broad Institute Genome Sequencing Center for Infectious Disease"/>
            <person name="Wu L."/>
            <person name="Ma J."/>
        </authorList>
    </citation>
    <scope>NUCLEOTIDE SEQUENCE [LARGE SCALE GENOMIC DNA]</scope>
    <source>
        <strain evidence="3">CGMCC 4.7645</strain>
    </source>
</reference>
<dbReference type="Gene3D" id="1.10.260.40">
    <property type="entry name" value="lambda repressor-like DNA-binding domains"/>
    <property type="match status" value="1"/>
</dbReference>
<dbReference type="Pfam" id="PF13560">
    <property type="entry name" value="HTH_31"/>
    <property type="match status" value="1"/>
</dbReference>
<dbReference type="RefSeq" id="WP_378261770.1">
    <property type="nucleotide sequence ID" value="NZ_JBHUKR010000004.1"/>
</dbReference>
<evidence type="ECO:0000313" key="2">
    <source>
        <dbReference type="EMBL" id="MFD2415722.1"/>
    </source>
</evidence>
<comment type="caution">
    <text evidence="2">The sequence shown here is derived from an EMBL/GenBank/DDBJ whole genome shotgun (WGS) entry which is preliminary data.</text>
</comment>
<dbReference type="Proteomes" id="UP001597417">
    <property type="component" value="Unassembled WGS sequence"/>
</dbReference>
<dbReference type="PROSITE" id="PS50943">
    <property type="entry name" value="HTH_CROC1"/>
    <property type="match status" value="1"/>
</dbReference>
<feature type="domain" description="HTH cro/C1-type" evidence="1">
    <location>
        <begin position="11"/>
        <end position="67"/>
    </location>
</feature>
<organism evidence="2 3">
    <name type="scientific">Amycolatopsis pigmentata</name>
    <dbReference type="NCBI Taxonomy" id="450801"/>
    <lineage>
        <taxon>Bacteria</taxon>
        <taxon>Bacillati</taxon>
        <taxon>Actinomycetota</taxon>
        <taxon>Actinomycetes</taxon>
        <taxon>Pseudonocardiales</taxon>
        <taxon>Pseudonocardiaceae</taxon>
        <taxon>Amycolatopsis</taxon>
    </lineage>
</organism>
<name>A0ABW5FN02_9PSEU</name>
<protein>
    <submittedName>
        <fullName evidence="2">Helix-turn-helix domain-containing protein</fullName>
    </submittedName>
</protein>
<dbReference type="SUPFAM" id="SSF47413">
    <property type="entry name" value="lambda repressor-like DNA-binding domains"/>
    <property type="match status" value="1"/>
</dbReference>
<evidence type="ECO:0000313" key="3">
    <source>
        <dbReference type="Proteomes" id="UP001597417"/>
    </source>
</evidence>
<proteinExistence type="predicted"/>
<dbReference type="CDD" id="cd00093">
    <property type="entry name" value="HTH_XRE"/>
    <property type="match status" value="1"/>
</dbReference>